<feature type="compositionally biased region" description="Basic residues" evidence="1">
    <location>
        <begin position="38"/>
        <end position="56"/>
    </location>
</feature>
<organism evidence="2 3">
    <name type="scientific">Hermetia illucens</name>
    <name type="common">Black soldier fly</name>
    <dbReference type="NCBI Taxonomy" id="343691"/>
    <lineage>
        <taxon>Eukaryota</taxon>
        <taxon>Metazoa</taxon>
        <taxon>Ecdysozoa</taxon>
        <taxon>Arthropoda</taxon>
        <taxon>Hexapoda</taxon>
        <taxon>Insecta</taxon>
        <taxon>Pterygota</taxon>
        <taxon>Neoptera</taxon>
        <taxon>Endopterygota</taxon>
        <taxon>Diptera</taxon>
        <taxon>Brachycera</taxon>
        <taxon>Stratiomyomorpha</taxon>
        <taxon>Stratiomyidae</taxon>
        <taxon>Hermetiinae</taxon>
        <taxon>Hermetia</taxon>
    </lineage>
</organism>
<protein>
    <submittedName>
        <fullName evidence="2">Uncharacterized protein</fullName>
    </submittedName>
</protein>
<sequence length="100" mass="11734">MRWILVLERRETRLTPTHNWVITMGKQRKGEFQEKRFAQRKKGPPGKPIFKKKQKFEKKPKPEKPSISEIEGKTRSNKRGEGCETEGTERKANTTTESHV</sequence>
<feature type="compositionally biased region" description="Basic and acidic residues" evidence="1">
    <location>
        <begin position="57"/>
        <end position="100"/>
    </location>
</feature>
<feature type="region of interest" description="Disordered" evidence="1">
    <location>
        <begin position="31"/>
        <end position="100"/>
    </location>
</feature>
<evidence type="ECO:0000313" key="2">
    <source>
        <dbReference type="EMBL" id="CAD7082193.1"/>
    </source>
</evidence>
<gene>
    <name evidence="2" type="ORF">HERILL_LOCUS5246</name>
</gene>
<reference evidence="2 3" key="1">
    <citation type="submission" date="2020-11" db="EMBL/GenBank/DDBJ databases">
        <authorList>
            <person name="Wallbank WR R."/>
            <person name="Pardo Diaz C."/>
            <person name="Kozak K."/>
            <person name="Martin S."/>
            <person name="Jiggins C."/>
            <person name="Moest M."/>
            <person name="Warren A I."/>
            <person name="Generalovic N T."/>
            <person name="Byers J.R.P. K."/>
            <person name="Montejo-Kovacevich G."/>
            <person name="Yen C E."/>
        </authorList>
    </citation>
    <scope>NUCLEOTIDE SEQUENCE [LARGE SCALE GENOMIC DNA]</scope>
</reference>
<accession>A0A7R8UK81</accession>
<dbReference type="InParanoid" id="A0A7R8UK81"/>
<evidence type="ECO:0000256" key="1">
    <source>
        <dbReference type="SAM" id="MobiDB-lite"/>
    </source>
</evidence>
<keyword evidence="3" id="KW-1185">Reference proteome</keyword>
<dbReference type="Proteomes" id="UP000594454">
    <property type="component" value="Chromosome 2"/>
</dbReference>
<dbReference type="AlphaFoldDB" id="A0A7R8UK81"/>
<evidence type="ECO:0000313" key="3">
    <source>
        <dbReference type="Proteomes" id="UP000594454"/>
    </source>
</evidence>
<proteinExistence type="predicted"/>
<dbReference type="EMBL" id="LR899010">
    <property type="protein sequence ID" value="CAD7082193.1"/>
    <property type="molecule type" value="Genomic_DNA"/>
</dbReference>
<name>A0A7R8UK81_HERIL</name>